<dbReference type="CDD" id="cd01009">
    <property type="entry name" value="PBP2_YfhD_N"/>
    <property type="match status" value="1"/>
</dbReference>
<dbReference type="InterPro" id="IPR008258">
    <property type="entry name" value="Transglycosylase_SLT_dom_1"/>
</dbReference>
<accession>A0AA40P8L4</accession>
<evidence type="ECO:0000313" key="3">
    <source>
        <dbReference type="EMBL" id="KPZ06998.1"/>
    </source>
</evidence>
<dbReference type="EMBL" id="LJRO01000041">
    <property type="protein sequence ID" value="KPZ06998.1"/>
    <property type="molecule type" value="Genomic_DNA"/>
</dbReference>
<name>A0AA40P8L4_9PSED</name>
<dbReference type="PANTHER" id="PTHR35936:SF32">
    <property type="entry name" value="MEMBRANE-BOUND LYTIC MUREIN TRANSGLYCOSYLASE F"/>
    <property type="match status" value="1"/>
</dbReference>
<dbReference type="GO" id="GO:0008933">
    <property type="term" value="F:peptidoglycan lytic transglycosylase activity"/>
    <property type="evidence" value="ECO:0007669"/>
    <property type="project" value="TreeGrafter"/>
</dbReference>
<dbReference type="Proteomes" id="UP000050523">
    <property type="component" value="Unassembled WGS sequence"/>
</dbReference>
<dbReference type="PANTHER" id="PTHR35936">
    <property type="entry name" value="MEMBRANE-BOUND LYTIC MUREIN TRANSGLYCOSYLASE F"/>
    <property type="match status" value="1"/>
</dbReference>
<evidence type="ECO:0000259" key="2">
    <source>
        <dbReference type="Pfam" id="PF01464"/>
    </source>
</evidence>
<evidence type="ECO:0000256" key="1">
    <source>
        <dbReference type="ARBA" id="ARBA00010333"/>
    </source>
</evidence>
<dbReference type="GO" id="GO:0009279">
    <property type="term" value="C:cell outer membrane"/>
    <property type="evidence" value="ECO:0007669"/>
    <property type="project" value="TreeGrafter"/>
</dbReference>
<dbReference type="SUPFAM" id="SSF53850">
    <property type="entry name" value="Periplasmic binding protein-like II"/>
    <property type="match status" value="1"/>
</dbReference>
<proteinExistence type="inferred from homology"/>
<dbReference type="AlphaFoldDB" id="A0AA40P8L4"/>
<evidence type="ECO:0000313" key="4">
    <source>
        <dbReference type="Proteomes" id="UP000050523"/>
    </source>
</evidence>
<reference evidence="3 4" key="1">
    <citation type="submission" date="2015-09" db="EMBL/GenBank/DDBJ databases">
        <title>Genome announcement of multiple Pseudomonas syringae strains.</title>
        <authorList>
            <person name="Thakur S."/>
            <person name="Wang P.W."/>
            <person name="Gong Y."/>
            <person name="Weir B.S."/>
            <person name="Guttman D.S."/>
        </authorList>
    </citation>
    <scope>NUCLEOTIDE SEQUENCE [LARGE SCALE GENOMIC DNA]</scope>
    <source>
        <strain evidence="3 4">ICMP9151</strain>
    </source>
</reference>
<dbReference type="Pfam" id="PF01464">
    <property type="entry name" value="SLT"/>
    <property type="match status" value="1"/>
</dbReference>
<sequence length="603" mass="67526">MRVDTRRAEQLLRWFIEVVTQLQGLFTALDTGAGDHQLRNACGIGSVEYRLSLGREACVGQIDADVDELHGATSASRPPSIPELRSQQEKAGYSRHWAQTLIDFLAARCRCVTQRLSFSCFFSGIARGKRMIRSALVSFMCLLPLLPLHASARQTGPEAVQHKTQVRDLPAIRSSKVLRVLVNQSRNSSGDVKGQEIGVEYHRLEAFEEYLNSHARDGRKVTFKVIPKAKNQLLSALQRGEGDLIAPGELLDISDAKGIQASAPIIHDVPLVLVSVRGQRSLRRVDQLSGRTLSLPTGSAADEALHQVNRQLELRKLPLAKIEWVDPTLAVEDVLEMVQAGIYPMTLVEQPIAERWARIMPKLRINRDLTLQTHGDISWFVRDNATLLRASVDDFLKGYKPSAQHDLAFENAYRNTFKVNNPLVRNNLQRLEQLRPMLQRHADAQGMDWLDLAALAFKESKLDPTAKGSGGATGLLQITPSAAKRVGVQNIQSADDNIRAGSRYMALIQRKYFSSNKVNERERMAFVMAAYNLGPERVQGMREEARRRGLNPNQWFFQTERVAMEQGGANVVAFVNSVNKYYLAFDRERESLEKGSKAATTKR</sequence>
<dbReference type="GO" id="GO:0009253">
    <property type="term" value="P:peptidoglycan catabolic process"/>
    <property type="evidence" value="ECO:0007669"/>
    <property type="project" value="TreeGrafter"/>
</dbReference>
<dbReference type="InterPro" id="IPR023346">
    <property type="entry name" value="Lysozyme-like_dom_sf"/>
</dbReference>
<dbReference type="Gene3D" id="1.10.530.10">
    <property type="match status" value="1"/>
</dbReference>
<feature type="domain" description="Transglycosylase SLT" evidence="2">
    <location>
        <begin position="439"/>
        <end position="547"/>
    </location>
</feature>
<dbReference type="Gene3D" id="3.40.190.10">
    <property type="entry name" value="Periplasmic binding protein-like II"/>
    <property type="match status" value="2"/>
</dbReference>
<comment type="similarity">
    <text evidence="1">Belongs to the bacterial solute-binding protein 3 family.</text>
</comment>
<dbReference type="SUPFAM" id="SSF53955">
    <property type="entry name" value="Lysozyme-like"/>
    <property type="match status" value="1"/>
</dbReference>
<organism evidence="3 4">
    <name type="scientific">Pseudomonas tremae</name>
    <dbReference type="NCBI Taxonomy" id="200454"/>
    <lineage>
        <taxon>Bacteria</taxon>
        <taxon>Pseudomonadati</taxon>
        <taxon>Pseudomonadota</taxon>
        <taxon>Gammaproteobacteria</taxon>
        <taxon>Pseudomonadales</taxon>
        <taxon>Pseudomonadaceae</taxon>
        <taxon>Pseudomonas</taxon>
    </lineage>
</organism>
<gene>
    <name evidence="3" type="ORF">ALO43_05227</name>
</gene>
<comment type="caution">
    <text evidence="3">The sequence shown here is derived from an EMBL/GenBank/DDBJ whole genome shotgun (WGS) entry which is preliminary data.</text>
</comment>
<protein>
    <submittedName>
        <fullName evidence="3">Transglycosylase, SLT family protein</fullName>
    </submittedName>
</protein>